<dbReference type="AlphaFoldDB" id="A0A194WYZ6"/>
<reference evidence="1 2" key="1">
    <citation type="submission" date="2015-10" db="EMBL/GenBank/DDBJ databases">
        <title>Full genome of DAOMC 229536 Phialocephala scopiformis, a fungal endophyte of spruce producing the potent anti-insectan compound rugulosin.</title>
        <authorList>
            <consortium name="DOE Joint Genome Institute"/>
            <person name="Walker A.K."/>
            <person name="Frasz S.L."/>
            <person name="Seifert K.A."/>
            <person name="Miller J.D."/>
            <person name="Mondo S.J."/>
            <person name="Labutti K."/>
            <person name="Lipzen A."/>
            <person name="Dockter R."/>
            <person name="Kennedy M."/>
            <person name="Grigoriev I.V."/>
            <person name="Spatafora J.W."/>
        </authorList>
    </citation>
    <scope>NUCLEOTIDE SEQUENCE [LARGE SCALE GENOMIC DNA]</scope>
    <source>
        <strain evidence="1 2">CBS 120377</strain>
    </source>
</reference>
<evidence type="ECO:0000313" key="1">
    <source>
        <dbReference type="EMBL" id="KUJ12817.1"/>
    </source>
</evidence>
<dbReference type="RefSeq" id="XP_018067172.1">
    <property type="nucleotide sequence ID" value="XM_018221359.1"/>
</dbReference>
<protein>
    <submittedName>
        <fullName evidence="1">Uncharacterized protein</fullName>
    </submittedName>
</protein>
<dbReference type="Proteomes" id="UP000070700">
    <property type="component" value="Unassembled WGS sequence"/>
</dbReference>
<name>A0A194WYZ6_MOLSC</name>
<evidence type="ECO:0000313" key="2">
    <source>
        <dbReference type="Proteomes" id="UP000070700"/>
    </source>
</evidence>
<dbReference type="KEGG" id="psco:LY89DRAFT_755911"/>
<dbReference type="EMBL" id="KQ947423">
    <property type="protein sequence ID" value="KUJ12817.1"/>
    <property type="molecule type" value="Genomic_DNA"/>
</dbReference>
<proteinExistence type="predicted"/>
<keyword evidence="2" id="KW-1185">Reference proteome</keyword>
<sequence>MKASREAKCVVSTLPIAGRSLELETTQSVPNNKGHNVVWQPDSELSNINVPRYGELDGNSQEEFREALASISDLGCLSEATLESVVSRLDKEEGDIVLEIAHAARRARLSSNLREHTILPEEEPHDDEGVYMEEIPFCSPPSKSEDETETALQRTTYKSLLFCIDRHIDFAVVCTYCQALHTGHTTELQCPTVRQLSRSSTKTSTPSCSQTRWPRVPKYDIFPRPMNFSKLQLAMKLYRNQDFSQFSAITISFGRRKNKNQGPKFFWGGYGVDASFSVSKSSPSFGSTKGEERIMYRTQFSWFLLEKHRNDAEVLRLIEEEMRNLNSGNSALAVRSLCSHVSGTFWSFENPKQWTGVRRCKLCALEWEVCLGEVSSQKLEENTTDVTRKETETKKKNKGLLVVLTCWRDFGMCKSIDDPRWMAHFATEYSHHELSDTEITKDNSWDNTDLEEPAQNWELGGIKKAFEGIDEYPGQGDDGEGDLKWRLEEKQGKALKLLVAAWKGVTSTALSVRFQ</sequence>
<gene>
    <name evidence="1" type="ORF">LY89DRAFT_755911</name>
</gene>
<organism evidence="1 2">
    <name type="scientific">Mollisia scopiformis</name>
    <name type="common">Conifer needle endophyte fungus</name>
    <name type="synonym">Phialocephala scopiformis</name>
    <dbReference type="NCBI Taxonomy" id="149040"/>
    <lineage>
        <taxon>Eukaryota</taxon>
        <taxon>Fungi</taxon>
        <taxon>Dikarya</taxon>
        <taxon>Ascomycota</taxon>
        <taxon>Pezizomycotina</taxon>
        <taxon>Leotiomycetes</taxon>
        <taxon>Helotiales</taxon>
        <taxon>Mollisiaceae</taxon>
        <taxon>Mollisia</taxon>
    </lineage>
</organism>
<dbReference type="OrthoDB" id="3555312at2759"/>
<dbReference type="InParanoid" id="A0A194WYZ6"/>
<dbReference type="GeneID" id="28831085"/>
<accession>A0A194WYZ6</accession>